<sequence length="1276" mass="144494">MSWARRATPPGLLDLGLALVSEEDMLGVSCCWSEQGIEAGQVGLRLITKGDRQTTVSKEWSVGASNIVDGRTYVKHLLSMGKTEEAIEFAQKFIPSAVQNNVTIGKELSKEGNLDHKLNLTNTSDDFNTETETAIAPVWVLLPGLPIHFFDMAALALVCKPLGKILGIDPTTMNKSRPHVARVRVEMDLMAPLIHKLFIGTSTVVGKEDEGFYQTVEYERIPYYCSRCFKQGHTAEKCKLEEENHYDAEKMRKGKHILTEEPPNQLKPTRRGRSRSRAPPSTQHQQMVYVPKTLGLNTQPSQLYEGQTSKGQNTEKNKTDPKKNDFQVVHKKQFPKQTASHSNKTSPAIENHNAKEPEPIALKQFALTPTIGLIPKPPTHEGHKHPANSQPLDVFNTFEVLQQLNMEHTGLNPKASEFHPSTIPGANTIPSKNGVPLAELDPDPKSGEDDIEELPIQGKEPPKLNPLSHLLGRNLEKPELPPLPKQLINGFHTCVECKVWIFWKDTYSIDLLTNEEQVVFVKATQLSSCRNSVIAFVYAKTKSWLRKDLWNSLVLFAQSHDNATPWAVVGDFNCSLRLEEKLGGLPMSLSASWDFQQCIMDCGLLEAEEVYQQEDSEENLLKLKAITAQYTHQLHLEEMFWKQKAHIQWIEGGDRNSKYFHSLVKDRRRKLYIHKIKGHDGHWIEDHQQISSQAIDFFQKLFSEESRGTIDYSSLACISPRITDEDNQQLVASPSLEEVKDAVFSLNPNSAAGLVILSLLNATVVLNLIENQLNMCLPKEMWLELSGIIFVTCLVNVPRLIFKVRQDAVEAVCHKWPKLSNSINDWKAIFTLSGNISKAFHFKESLWQNPPVDTVKINVSLCSDTNGHGLTAMARDSKGIFQYAYWLANQSSVLVGTIELLVIMLQWCLSAGFQLNEVDRIFEYKDVPNRDKVKLVAIKLHGRASAWWEQMWRSREKKGKPKINDWENCSLGNLLRCLAGNKAKQWDLALPQAEFAYNRSTSRTTGMSPFQVVYDWNPTGVLDLAPIPRVGRFHPRAEEMAEHLKEIHEQVRSKIEESNNRYKAQVDKHRRQVLFDVGDFVWAVLTKDRFPVGEWHIVTLTVDADLGEVSCYLDGNFDGYQTGLPLHTGSCVWEQGTEVWVGIRPPIDLDAFGRSDSEAANSKMQIMDVFLWGRCLTEDEIATLPGAIVTAEYNMINLLDHNFQWTDSPTRASVLCPKIVDDWESDPADVDLYDRDDVDWDGQYSSGRRRRSERDSVVVLDVDLFTRRLRKPSLET</sequence>
<dbReference type="InterPro" id="IPR036397">
    <property type="entry name" value="RNaseH_sf"/>
</dbReference>
<dbReference type="OrthoDB" id="1935586at2759"/>
<dbReference type="SUPFAM" id="SSF49899">
    <property type="entry name" value="Concanavalin A-like lectins/glucanases"/>
    <property type="match status" value="1"/>
</dbReference>
<dbReference type="Gene3D" id="3.30.420.10">
    <property type="entry name" value="Ribonuclease H-like superfamily/Ribonuclease H"/>
    <property type="match status" value="1"/>
</dbReference>
<feature type="compositionally biased region" description="Polar residues" evidence="2">
    <location>
        <begin position="295"/>
        <end position="312"/>
    </location>
</feature>
<name>A0A484M8J7_9ASTE</name>
<evidence type="ECO:0000256" key="2">
    <source>
        <dbReference type="SAM" id="MobiDB-lite"/>
    </source>
</evidence>
<feature type="compositionally biased region" description="Polar residues" evidence="2">
    <location>
        <begin position="335"/>
        <end position="348"/>
    </location>
</feature>
<feature type="region of interest" description="Disordered" evidence="2">
    <location>
        <begin position="251"/>
        <end position="357"/>
    </location>
</feature>
<dbReference type="PANTHER" id="PTHR31286:SF165">
    <property type="entry name" value="DUF4283 DOMAIN-CONTAINING PROTEIN"/>
    <property type="match status" value="1"/>
</dbReference>
<evidence type="ECO:0000313" key="4">
    <source>
        <dbReference type="EMBL" id="VFQ85160.1"/>
    </source>
</evidence>
<reference evidence="4 5" key="1">
    <citation type="submission" date="2018-04" db="EMBL/GenBank/DDBJ databases">
        <authorList>
            <person name="Vogel A."/>
        </authorList>
    </citation>
    <scope>NUCLEOTIDE SEQUENCE [LARGE SCALE GENOMIC DNA]</scope>
</reference>
<dbReference type="PANTHER" id="PTHR31286">
    <property type="entry name" value="GLYCINE-RICH CELL WALL STRUCTURAL PROTEIN 1.8-LIKE"/>
    <property type="match status" value="1"/>
</dbReference>
<protein>
    <submittedName>
        <fullName evidence="4">Uncharacterized protein</fullName>
    </submittedName>
</protein>
<dbReference type="EMBL" id="OOIL02002862">
    <property type="protein sequence ID" value="VFQ85160.1"/>
    <property type="molecule type" value="Genomic_DNA"/>
</dbReference>
<dbReference type="AlphaFoldDB" id="A0A484M8J7"/>
<keyword evidence="3" id="KW-0732">Signal</keyword>
<proteinExistence type="predicted"/>
<feature type="signal peptide" evidence="3">
    <location>
        <begin position="1"/>
        <end position="18"/>
    </location>
</feature>
<keyword evidence="5" id="KW-1185">Reference proteome</keyword>
<dbReference type="Gene3D" id="2.60.120.200">
    <property type="match status" value="1"/>
</dbReference>
<evidence type="ECO:0000256" key="3">
    <source>
        <dbReference type="SAM" id="SignalP"/>
    </source>
</evidence>
<dbReference type="InterPro" id="IPR040256">
    <property type="entry name" value="At4g02000-like"/>
</dbReference>
<dbReference type="InterPro" id="IPR013320">
    <property type="entry name" value="ConA-like_dom_sf"/>
</dbReference>
<feature type="compositionally biased region" description="Basic and acidic residues" evidence="2">
    <location>
        <begin position="313"/>
        <end position="325"/>
    </location>
</feature>
<evidence type="ECO:0000313" key="5">
    <source>
        <dbReference type="Proteomes" id="UP000595140"/>
    </source>
</evidence>
<dbReference type="GO" id="GO:0003676">
    <property type="term" value="F:nucleic acid binding"/>
    <property type="evidence" value="ECO:0007669"/>
    <property type="project" value="InterPro"/>
</dbReference>
<dbReference type="Proteomes" id="UP000595140">
    <property type="component" value="Unassembled WGS sequence"/>
</dbReference>
<evidence type="ECO:0000256" key="1">
    <source>
        <dbReference type="SAM" id="Coils"/>
    </source>
</evidence>
<feature type="chain" id="PRO_5019776262" evidence="3">
    <location>
        <begin position="19"/>
        <end position="1276"/>
    </location>
</feature>
<organism evidence="4 5">
    <name type="scientific">Cuscuta campestris</name>
    <dbReference type="NCBI Taxonomy" id="132261"/>
    <lineage>
        <taxon>Eukaryota</taxon>
        <taxon>Viridiplantae</taxon>
        <taxon>Streptophyta</taxon>
        <taxon>Embryophyta</taxon>
        <taxon>Tracheophyta</taxon>
        <taxon>Spermatophyta</taxon>
        <taxon>Magnoliopsida</taxon>
        <taxon>eudicotyledons</taxon>
        <taxon>Gunneridae</taxon>
        <taxon>Pentapetalae</taxon>
        <taxon>asterids</taxon>
        <taxon>lamiids</taxon>
        <taxon>Solanales</taxon>
        <taxon>Convolvulaceae</taxon>
        <taxon>Cuscuteae</taxon>
        <taxon>Cuscuta</taxon>
        <taxon>Cuscuta subgen. Grammica</taxon>
        <taxon>Cuscuta sect. Cleistogrammica</taxon>
    </lineage>
</organism>
<gene>
    <name evidence="4" type="ORF">CCAM_LOCUS26936</name>
</gene>
<feature type="coiled-coil region" evidence="1">
    <location>
        <begin position="1041"/>
        <end position="1072"/>
    </location>
</feature>
<accession>A0A484M8J7</accession>
<keyword evidence="1" id="KW-0175">Coiled coil</keyword>